<dbReference type="AlphaFoldDB" id="A0A3M6R043"/>
<feature type="transmembrane region" description="Helical" evidence="1">
    <location>
        <begin position="75"/>
        <end position="93"/>
    </location>
</feature>
<evidence type="ECO:0000313" key="3">
    <source>
        <dbReference type="Proteomes" id="UP000278006"/>
    </source>
</evidence>
<comment type="caution">
    <text evidence="2">The sequence shown here is derived from an EMBL/GenBank/DDBJ whole genome shotgun (WGS) entry which is preliminary data.</text>
</comment>
<accession>A0A3M6R043</accession>
<keyword evidence="1" id="KW-0472">Membrane</keyword>
<organism evidence="2 3">
    <name type="scientific">Corticibacter populi</name>
    <dbReference type="NCBI Taxonomy" id="1550736"/>
    <lineage>
        <taxon>Bacteria</taxon>
        <taxon>Pseudomonadati</taxon>
        <taxon>Pseudomonadota</taxon>
        <taxon>Betaproteobacteria</taxon>
        <taxon>Burkholderiales</taxon>
        <taxon>Comamonadaceae</taxon>
        <taxon>Corticibacter</taxon>
    </lineage>
</organism>
<evidence type="ECO:0000256" key="1">
    <source>
        <dbReference type="SAM" id="Phobius"/>
    </source>
</evidence>
<sequence length="118" mass="12587">MSRIEWIILLSGVGTFALRWLPLRQARRRLRRPLADAAPSALQRLLAGIGPAAIAALLMVSLLSLPATAGPAQGLPGRQIIAAALALLLVWLLRLRVKGIAMPTLAGALAYGLLLQWL</sequence>
<reference evidence="2 3" key="1">
    <citation type="submission" date="2018-10" db="EMBL/GenBank/DDBJ databases">
        <title>Draft genome of Cortibacter populi DSM10536.</title>
        <authorList>
            <person name="Bernier A.-M."/>
            <person name="Bernard K."/>
        </authorList>
    </citation>
    <scope>NUCLEOTIDE SEQUENCE [LARGE SCALE GENOMIC DNA]</scope>
    <source>
        <strain evidence="2 3">DSM 105136</strain>
    </source>
</reference>
<feature type="transmembrane region" description="Helical" evidence="1">
    <location>
        <begin position="6"/>
        <end position="23"/>
    </location>
</feature>
<dbReference type="Pfam" id="PF05437">
    <property type="entry name" value="AzlD"/>
    <property type="match status" value="1"/>
</dbReference>
<feature type="transmembrane region" description="Helical" evidence="1">
    <location>
        <begin position="44"/>
        <end position="63"/>
    </location>
</feature>
<name>A0A3M6R043_9BURK</name>
<gene>
    <name evidence="2" type="ORF">D8I35_06110</name>
</gene>
<keyword evidence="1" id="KW-1133">Transmembrane helix</keyword>
<dbReference type="EMBL" id="RDQO01000001">
    <property type="protein sequence ID" value="RMX08637.1"/>
    <property type="molecule type" value="Genomic_DNA"/>
</dbReference>
<dbReference type="InterPro" id="IPR008407">
    <property type="entry name" value="Brnchd-chn_aa_trnsp_AzlD"/>
</dbReference>
<protein>
    <submittedName>
        <fullName evidence="2">Branched-chain amino acid transport</fullName>
    </submittedName>
</protein>
<dbReference type="Proteomes" id="UP000278006">
    <property type="component" value="Unassembled WGS sequence"/>
</dbReference>
<dbReference type="RefSeq" id="WP_122226763.1">
    <property type="nucleotide sequence ID" value="NZ_RDQO01000001.1"/>
</dbReference>
<keyword evidence="3" id="KW-1185">Reference proteome</keyword>
<keyword evidence="1" id="KW-0812">Transmembrane</keyword>
<feature type="transmembrane region" description="Helical" evidence="1">
    <location>
        <begin position="100"/>
        <end position="117"/>
    </location>
</feature>
<evidence type="ECO:0000313" key="2">
    <source>
        <dbReference type="EMBL" id="RMX08637.1"/>
    </source>
</evidence>
<proteinExistence type="predicted"/>